<dbReference type="Proteomes" id="UP000315759">
    <property type="component" value="Unassembled WGS sequence"/>
</dbReference>
<dbReference type="SUPFAM" id="SSF51182">
    <property type="entry name" value="RmlC-like cupins"/>
    <property type="match status" value="1"/>
</dbReference>
<gene>
    <name evidence="1" type="ORF">D8S82_06155</name>
</gene>
<dbReference type="EMBL" id="VIFX01000006">
    <property type="protein sequence ID" value="TQR87369.1"/>
    <property type="molecule type" value="Genomic_DNA"/>
</dbReference>
<dbReference type="InterPro" id="IPR014710">
    <property type="entry name" value="RmlC-like_jellyroll"/>
</dbReference>
<dbReference type="AlphaFoldDB" id="A0A544W564"/>
<dbReference type="Pfam" id="PF05962">
    <property type="entry name" value="HutD"/>
    <property type="match status" value="1"/>
</dbReference>
<protein>
    <submittedName>
        <fullName evidence="1">HutD family protein</fullName>
    </submittedName>
</protein>
<dbReference type="Gene3D" id="2.60.120.10">
    <property type="entry name" value="Jelly Rolls"/>
    <property type="match status" value="1"/>
</dbReference>
<evidence type="ECO:0000313" key="2">
    <source>
        <dbReference type="Proteomes" id="UP000315759"/>
    </source>
</evidence>
<accession>A0A544W564</accession>
<comment type="caution">
    <text evidence="1">The sequence shown here is derived from an EMBL/GenBank/DDBJ whole genome shotgun (WGS) entry which is preliminary data.</text>
</comment>
<reference evidence="1 2" key="1">
    <citation type="submission" date="2018-10" db="EMBL/GenBank/DDBJ databases">
        <title>Draft genome of Mycobacterium hodleri strain B.</title>
        <authorList>
            <person name="Amande T.J."/>
            <person name="Mcgenity T.J."/>
        </authorList>
    </citation>
    <scope>NUCLEOTIDE SEQUENCE [LARGE SCALE GENOMIC DNA]</scope>
    <source>
        <strain evidence="1 2">B</strain>
    </source>
</reference>
<sequence>MPGHHGLSRRLGLLTDGNARTVLIRRSDRRRIPWKNGAGATEVIATGDGDSPAWRVSVADIGPGRTTFSSFPGLNRVFTVIGDHGVALEWDRSTVDLDPLDPFGFDGEFGPDCVAAGPTNAFNVMVDAATTAAHVVPHHLSHSGVLTDADAETVIYVHRGSIASGDHVATAGDCLFVARQSVDATGTATILVATIKPLAVDPRV</sequence>
<keyword evidence="2" id="KW-1185">Reference proteome</keyword>
<dbReference type="PANTHER" id="PTHR37943">
    <property type="entry name" value="PROTEIN VES"/>
    <property type="match status" value="1"/>
</dbReference>
<dbReference type="InterPro" id="IPR011051">
    <property type="entry name" value="RmlC_Cupin_sf"/>
</dbReference>
<dbReference type="InterPro" id="IPR010282">
    <property type="entry name" value="Uncharacterised_HutD/Ves"/>
</dbReference>
<dbReference type="PANTHER" id="PTHR37943:SF1">
    <property type="entry name" value="PROTEIN VES"/>
    <property type="match status" value="1"/>
</dbReference>
<proteinExistence type="predicted"/>
<organism evidence="1 2">
    <name type="scientific">Mycolicibacterium hodleri</name>
    <dbReference type="NCBI Taxonomy" id="49897"/>
    <lineage>
        <taxon>Bacteria</taxon>
        <taxon>Bacillati</taxon>
        <taxon>Actinomycetota</taxon>
        <taxon>Actinomycetes</taxon>
        <taxon>Mycobacteriales</taxon>
        <taxon>Mycobacteriaceae</taxon>
        <taxon>Mycolicibacterium</taxon>
    </lineage>
</organism>
<evidence type="ECO:0000313" key="1">
    <source>
        <dbReference type="EMBL" id="TQR87369.1"/>
    </source>
</evidence>
<name>A0A544W564_9MYCO</name>